<accession>N6UXK6</accession>
<evidence type="ECO:0000313" key="2">
    <source>
        <dbReference type="EMBL" id="ENN86410.1"/>
    </source>
</evidence>
<comment type="caution">
    <text evidence="2">The sequence shown here is derived from an EMBL/GenBank/DDBJ whole genome shotgun (WGS) entry which is preliminary data.</text>
</comment>
<evidence type="ECO:0000313" key="3">
    <source>
        <dbReference type="Proteomes" id="UP000012429"/>
    </source>
</evidence>
<evidence type="ECO:0008006" key="4">
    <source>
        <dbReference type="Google" id="ProtNLM"/>
    </source>
</evidence>
<reference evidence="2 3" key="1">
    <citation type="journal article" date="2012" name="BMC Genomics">
        <title>Genomic basis of broad host range and environmental adaptability of Rhizobium tropici CIAT 899 and Rhizobium sp. PRF 81 which are used in inoculants for common bean (Phaseolus vulgaris L.).</title>
        <authorList>
            <person name="Ormeno-Orrillo E."/>
            <person name="Menna P."/>
            <person name="Almeida L.G."/>
            <person name="Ollero F.J."/>
            <person name="Nicolas M.F."/>
            <person name="Pains Rodrigues E."/>
            <person name="Shigueyoshi Nakatani A."/>
            <person name="Silva Batista J.S."/>
            <person name="Oliveira Chueire L.M."/>
            <person name="Souza R.C."/>
            <person name="Ribeiro Vasconcelos A.T."/>
            <person name="Megias M."/>
            <person name="Hungria M."/>
            <person name="Martinez-Romero E."/>
        </authorList>
    </citation>
    <scope>NUCLEOTIDE SEQUENCE [LARGE SCALE GENOMIC DNA]</scope>
    <source>
        <strain evidence="2 3">PRF 81</strain>
    </source>
</reference>
<dbReference type="EMBL" id="AQHN01000069">
    <property type="protein sequence ID" value="ENN86410.1"/>
    <property type="molecule type" value="Genomic_DNA"/>
</dbReference>
<protein>
    <recommendedName>
        <fullName evidence="4">Transmembrane protein</fullName>
    </recommendedName>
</protein>
<feature type="transmembrane region" description="Helical" evidence="1">
    <location>
        <begin position="6"/>
        <end position="26"/>
    </location>
</feature>
<dbReference type="AlphaFoldDB" id="N6UXK6"/>
<feature type="transmembrane region" description="Helical" evidence="1">
    <location>
        <begin position="128"/>
        <end position="150"/>
    </location>
</feature>
<proteinExistence type="predicted"/>
<dbReference type="Proteomes" id="UP000012429">
    <property type="component" value="Unassembled WGS sequence"/>
</dbReference>
<evidence type="ECO:0000256" key="1">
    <source>
        <dbReference type="SAM" id="Phobius"/>
    </source>
</evidence>
<sequence length="484" mass="53564">MLDSDTWHLMIAAFVGVVLPISLVVIRQTVKSHRQEIIQDLATVFSPPGLPAGDRLIPSFEFVKFKYFLPENYGSGVVRRPKDFANWAWLVAIIPFGVVSGLGAWICLKLLALSLPKVLAISSIPVTVLFRDVACAAFLGAYLAAMRSLAQAIHNFDLSPSLFIASTLDMLAGIALALIIVRASDAFFNNKLPVIGAVRDEVSILIAFAAGFLPQAAQRAILSRSRLWNFKQDNEQIYRYFKAIPLELIDGIDTKIRDRLSDFHIISTQNLAAANPLMLFVETPYGVYQIMDWVAQAQLCASVGPVALAELWKFGVRTIFDLERLALDPRSHNSELLKAVGSVLFPKGTRPPSEFDEKAIRASIQMRLEDPYVHRLRQIYIQVGQRIGSRYGRFSIRATEGLPVVYADDSIFCKPDIINMSHAQLDVRPGDKLLIVGGSNDGKLVTISMISETSMAVHEGNIINSGFNTQQVEVKILKIGQEII</sequence>
<keyword evidence="1" id="KW-0472">Membrane</keyword>
<dbReference type="STRING" id="363754.RHSP_79178"/>
<keyword evidence="1" id="KW-0812">Transmembrane</keyword>
<feature type="transmembrane region" description="Helical" evidence="1">
    <location>
        <begin position="87"/>
        <end position="108"/>
    </location>
</feature>
<gene>
    <name evidence="2" type="ORF">RHSP_79178</name>
</gene>
<keyword evidence="1" id="KW-1133">Transmembrane helix</keyword>
<feature type="transmembrane region" description="Helical" evidence="1">
    <location>
        <begin position="162"/>
        <end position="182"/>
    </location>
</feature>
<organism evidence="2 3">
    <name type="scientific">Rhizobium freirei PRF 81</name>
    <dbReference type="NCBI Taxonomy" id="363754"/>
    <lineage>
        <taxon>Bacteria</taxon>
        <taxon>Pseudomonadati</taxon>
        <taxon>Pseudomonadota</taxon>
        <taxon>Alphaproteobacteria</taxon>
        <taxon>Hyphomicrobiales</taxon>
        <taxon>Rhizobiaceae</taxon>
        <taxon>Rhizobium/Agrobacterium group</taxon>
        <taxon>Rhizobium</taxon>
    </lineage>
</organism>
<name>N6UXK6_9HYPH</name>
<keyword evidence="3" id="KW-1185">Reference proteome</keyword>
<dbReference type="PATRIC" id="fig|363754.4.peg.3843"/>